<feature type="compositionally biased region" description="Polar residues" evidence="1">
    <location>
        <begin position="214"/>
        <end position="224"/>
    </location>
</feature>
<dbReference type="Pfam" id="PF14328">
    <property type="entry name" value="DUF4385"/>
    <property type="match status" value="1"/>
</dbReference>
<comment type="caution">
    <text evidence="2">The sequence shown here is derived from an EMBL/GenBank/DDBJ whole genome shotgun (WGS) entry which is preliminary data.</text>
</comment>
<evidence type="ECO:0000256" key="1">
    <source>
        <dbReference type="SAM" id="MobiDB-lite"/>
    </source>
</evidence>
<keyword evidence="3" id="KW-1185">Reference proteome</keyword>
<dbReference type="Proteomes" id="UP000237144">
    <property type="component" value="Unassembled WGS sequence"/>
</dbReference>
<protein>
    <recommendedName>
        <fullName evidence="4">DUF4385 domain containing protein</fullName>
    </recommendedName>
</protein>
<name>A0A2S5BF83_9BASI</name>
<gene>
    <name evidence="2" type="ORF">BMF94_1492</name>
</gene>
<feature type="region of interest" description="Disordered" evidence="1">
    <location>
        <begin position="109"/>
        <end position="133"/>
    </location>
</feature>
<dbReference type="AlphaFoldDB" id="A0A2S5BF83"/>
<feature type="compositionally biased region" description="Acidic residues" evidence="1">
    <location>
        <begin position="234"/>
        <end position="244"/>
    </location>
</feature>
<accession>A0A2S5BF83</accession>
<organism evidence="2 3">
    <name type="scientific">Rhodotorula taiwanensis</name>
    <dbReference type="NCBI Taxonomy" id="741276"/>
    <lineage>
        <taxon>Eukaryota</taxon>
        <taxon>Fungi</taxon>
        <taxon>Dikarya</taxon>
        <taxon>Basidiomycota</taxon>
        <taxon>Pucciniomycotina</taxon>
        <taxon>Microbotryomycetes</taxon>
        <taxon>Sporidiobolales</taxon>
        <taxon>Sporidiobolaceae</taxon>
        <taxon>Rhodotorula</taxon>
    </lineage>
</organism>
<evidence type="ECO:0000313" key="2">
    <source>
        <dbReference type="EMBL" id="POY75422.1"/>
    </source>
</evidence>
<sequence>MPSPRKRSPSPAVAMSNDAVRHFLAPRAVRMSYRIGRSEQGVLTFEPYKGHLLPMWRFKTPDIARDSSARIEQEFLKFEAAGDFVGCDMARKFLQMGMTRSTRYANRAGGRKYDATSGDLLPKSTDHPGRADKLESAGIFREAWERVKNREAYADLRRAWEREKKEWDKAGRPGVEEEEELKEPKAEAEDQEDRVAEQRKGGKDGAVEVEADVTTGSGQTQRVRSSTRRVKEEHDDEDEPAEVEEAQKPKRKRRKVDSKVKEED</sequence>
<dbReference type="InterPro" id="IPR025494">
    <property type="entry name" value="DUF4385"/>
</dbReference>
<evidence type="ECO:0000313" key="3">
    <source>
        <dbReference type="Proteomes" id="UP000237144"/>
    </source>
</evidence>
<reference evidence="2 3" key="1">
    <citation type="journal article" date="2018" name="Front. Microbiol.">
        <title>Prospects for Fungal Bioremediation of Acidic Radioactive Waste Sites: Characterization and Genome Sequence of Rhodotorula taiwanensis MD1149.</title>
        <authorList>
            <person name="Tkavc R."/>
            <person name="Matrosova V.Y."/>
            <person name="Grichenko O.E."/>
            <person name="Gostincar C."/>
            <person name="Volpe R.P."/>
            <person name="Klimenkova P."/>
            <person name="Gaidamakova E.K."/>
            <person name="Zhou C.E."/>
            <person name="Stewart B.J."/>
            <person name="Lyman M.G."/>
            <person name="Malfatti S.A."/>
            <person name="Rubinfeld B."/>
            <person name="Courtot M."/>
            <person name="Singh J."/>
            <person name="Dalgard C.L."/>
            <person name="Hamilton T."/>
            <person name="Frey K.G."/>
            <person name="Gunde-Cimerman N."/>
            <person name="Dugan L."/>
            <person name="Daly M.J."/>
        </authorList>
    </citation>
    <scope>NUCLEOTIDE SEQUENCE [LARGE SCALE GENOMIC DNA]</scope>
    <source>
        <strain evidence="2 3">MD1149</strain>
    </source>
</reference>
<feature type="compositionally biased region" description="Basic and acidic residues" evidence="1">
    <location>
        <begin position="164"/>
        <end position="175"/>
    </location>
</feature>
<feature type="region of interest" description="Disordered" evidence="1">
    <location>
        <begin position="164"/>
        <end position="264"/>
    </location>
</feature>
<feature type="compositionally biased region" description="Basic and acidic residues" evidence="1">
    <location>
        <begin position="182"/>
        <end position="206"/>
    </location>
</feature>
<feature type="compositionally biased region" description="Basic and acidic residues" evidence="1">
    <location>
        <begin position="124"/>
        <end position="133"/>
    </location>
</feature>
<evidence type="ECO:0008006" key="4">
    <source>
        <dbReference type="Google" id="ProtNLM"/>
    </source>
</evidence>
<dbReference type="EMBL" id="PJQD01000015">
    <property type="protein sequence ID" value="POY75422.1"/>
    <property type="molecule type" value="Genomic_DNA"/>
</dbReference>
<dbReference type="OrthoDB" id="9876299at2759"/>
<proteinExistence type="predicted"/>